<keyword evidence="3" id="KW-1185">Reference proteome</keyword>
<reference evidence="2 3" key="1">
    <citation type="submission" date="2018-08" db="EMBL/GenBank/DDBJ databases">
        <title>Draft genome of the lignicolous fungus Coniochaeta pulveracea.</title>
        <authorList>
            <person name="Borstlap C.J."/>
            <person name="De Witt R.N."/>
            <person name="Botha A."/>
            <person name="Volschenk H."/>
        </authorList>
    </citation>
    <scope>NUCLEOTIDE SEQUENCE [LARGE SCALE GENOMIC DNA]</scope>
    <source>
        <strain evidence="2 3">CAB683</strain>
    </source>
</reference>
<comment type="caution">
    <text evidence="2">The sequence shown here is derived from an EMBL/GenBank/DDBJ whole genome shotgun (WGS) entry which is preliminary data.</text>
</comment>
<gene>
    <name evidence="2" type="ORF">DL546_005283</name>
</gene>
<feature type="compositionally biased region" description="Low complexity" evidence="1">
    <location>
        <begin position="16"/>
        <end position="27"/>
    </location>
</feature>
<accession>A0A420Y267</accession>
<evidence type="ECO:0008006" key="4">
    <source>
        <dbReference type="Google" id="ProtNLM"/>
    </source>
</evidence>
<evidence type="ECO:0000313" key="3">
    <source>
        <dbReference type="Proteomes" id="UP000275385"/>
    </source>
</evidence>
<evidence type="ECO:0000256" key="1">
    <source>
        <dbReference type="SAM" id="MobiDB-lite"/>
    </source>
</evidence>
<organism evidence="2 3">
    <name type="scientific">Coniochaeta pulveracea</name>
    <dbReference type="NCBI Taxonomy" id="177199"/>
    <lineage>
        <taxon>Eukaryota</taxon>
        <taxon>Fungi</taxon>
        <taxon>Dikarya</taxon>
        <taxon>Ascomycota</taxon>
        <taxon>Pezizomycotina</taxon>
        <taxon>Sordariomycetes</taxon>
        <taxon>Sordariomycetidae</taxon>
        <taxon>Coniochaetales</taxon>
        <taxon>Coniochaetaceae</taxon>
        <taxon>Coniochaeta</taxon>
    </lineage>
</organism>
<dbReference type="GO" id="GO:0051118">
    <property type="term" value="F:glucan endo-1,3-alpha-glucosidase activity"/>
    <property type="evidence" value="ECO:0007669"/>
    <property type="project" value="InterPro"/>
</dbReference>
<feature type="compositionally biased region" description="Basic and acidic residues" evidence="1">
    <location>
        <begin position="65"/>
        <end position="74"/>
    </location>
</feature>
<protein>
    <recommendedName>
        <fullName evidence="4">Glycoside hydrolase family 71 protein</fullName>
    </recommendedName>
</protein>
<dbReference type="EMBL" id="QVQW01000067">
    <property type="protein sequence ID" value="RKU41840.1"/>
    <property type="molecule type" value="Genomic_DNA"/>
</dbReference>
<dbReference type="CDD" id="cd11577">
    <property type="entry name" value="GH71"/>
    <property type="match status" value="1"/>
</dbReference>
<feature type="compositionally biased region" description="Pro residues" evidence="1">
    <location>
        <begin position="28"/>
        <end position="42"/>
    </location>
</feature>
<dbReference type="Gene3D" id="3.20.20.80">
    <property type="entry name" value="Glycosidases"/>
    <property type="match status" value="1"/>
</dbReference>
<dbReference type="OrthoDB" id="1046782at2759"/>
<name>A0A420Y267_9PEZI</name>
<dbReference type="InterPro" id="IPR005197">
    <property type="entry name" value="Glyco_hydro_71"/>
</dbReference>
<dbReference type="Proteomes" id="UP000275385">
    <property type="component" value="Unassembled WGS sequence"/>
</dbReference>
<dbReference type="AlphaFoldDB" id="A0A420Y267"/>
<proteinExistence type="predicted"/>
<dbReference type="STRING" id="177199.A0A420Y267"/>
<feature type="region of interest" description="Disordered" evidence="1">
    <location>
        <begin position="1"/>
        <end position="74"/>
    </location>
</feature>
<evidence type="ECO:0000313" key="2">
    <source>
        <dbReference type="EMBL" id="RKU41840.1"/>
    </source>
</evidence>
<sequence>MDKMGQKLNRIFGRGSNNPSPQPAQQAYPPPNPPQPYHPQPHVPQQYAQPQPPPIPQHSYPQQAHEPHHPSHVDSPRKVFAHYMVGISDGQTREQWIKECQTAKEASIDGFALNIGPNDYWTGPQLQHAYAAAGEVSGFVLFLSFDMACGEWSVDQVVDLINTHKDSPAQMKVDGKPFVSTFEGPGWAENWREVRGRTGGIFLVPDWSSIGPHGVGEKLDIIDGAFSWDAWPKAGEHHMTTAADDAYKHALRGKPYMMGVSPYFYTNLPHYSKNWYSSSASLWPDRWASVLRLLPDYVQIITWNDYGESSYICDTNPSQIVAGAEKYVTGYDHSGFRALLPYYTRAYKAGTGMVALPHEEERVVACSMSSKVSSGDQKNSPWAAEVKEFPAEKGSGGSGARALAMFLGFV</sequence>
<dbReference type="Pfam" id="PF03659">
    <property type="entry name" value="Glyco_hydro_71"/>
    <property type="match status" value="1"/>
</dbReference>